<evidence type="ECO:0000256" key="8">
    <source>
        <dbReference type="ARBA" id="ARBA00023012"/>
    </source>
</evidence>
<dbReference type="Proteomes" id="UP000199150">
    <property type="component" value="Unassembled WGS sequence"/>
</dbReference>
<dbReference type="GO" id="GO:0030295">
    <property type="term" value="F:protein kinase activator activity"/>
    <property type="evidence" value="ECO:0007669"/>
    <property type="project" value="TreeGrafter"/>
</dbReference>
<dbReference type="InterPro" id="IPR004358">
    <property type="entry name" value="Sig_transdc_His_kin-like_C"/>
</dbReference>
<dbReference type="PANTHER" id="PTHR42878:SF7">
    <property type="entry name" value="SENSOR HISTIDINE KINASE GLRK"/>
    <property type="match status" value="1"/>
</dbReference>
<dbReference type="SUPFAM" id="SSF47384">
    <property type="entry name" value="Homodimeric domain of signal transducing histidine kinase"/>
    <property type="match status" value="1"/>
</dbReference>
<dbReference type="GO" id="GO:0007234">
    <property type="term" value="P:osmosensory signaling via phosphorelay pathway"/>
    <property type="evidence" value="ECO:0007669"/>
    <property type="project" value="TreeGrafter"/>
</dbReference>
<evidence type="ECO:0000256" key="7">
    <source>
        <dbReference type="ARBA" id="ARBA00022840"/>
    </source>
</evidence>
<name>A0A1G4SID2_9CAUL</name>
<dbReference type="RefSeq" id="WP_090649057.1">
    <property type="nucleotide sequence ID" value="NZ_CBCRYE010000002.1"/>
</dbReference>
<keyword evidence="4" id="KW-0808">Transferase</keyword>
<keyword evidence="12" id="KW-1185">Reference proteome</keyword>
<evidence type="ECO:0000256" key="9">
    <source>
        <dbReference type="SAM" id="MobiDB-lite"/>
    </source>
</evidence>
<dbReference type="CDD" id="cd00075">
    <property type="entry name" value="HATPase"/>
    <property type="match status" value="1"/>
</dbReference>
<sequence>MRLSVFIRENTDRIIKDWEAFGRTITTDNGPLTPFRLRDHIMAILAFIADDMDSSQSRAEQVKKSRGEKPHSLKTTAAEVHASSRHDDGYDMDQMVSEYRALRASIVKLWLTQQTARSDTDIADLTRFHEAIDQSLTESIRGYTVKLDAARNLFLGILGHDIRNPLGAISMSAQVMLRMGPSGEREKMMLNQIRESTERANEIVSNLLDLMRSRLGTGLPIIRTLMDVGSMGQKIVDEMRSMHPHRQFAIDIQRNLAGEWDAPRLGQVLSNLLSNAVQYGFTDSPITVRIAGLPDRVEMSVHNSGTPIPKEAAARIFDALTRVQVGETGEHNADTQNLGLGLYITKQIIIAHGGTISVTSDDTATVFTTVLPRQVSVISTCRQAIDGPQRYPY</sequence>
<accession>A0A1G4SID2</accession>
<dbReference type="EC" id="2.7.13.3" evidence="2"/>
<keyword evidence="6 11" id="KW-0418">Kinase</keyword>
<dbReference type="InterPro" id="IPR003594">
    <property type="entry name" value="HATPase_dom"/>
</dbReference>
<dbReference type="InterPro" id="IPR005467">
    <property type="entry name" value="His_kinase_dom"/>
</dbReference>
<dbReference type="PANTHER" id="PTHR42878">
    <property type="entry name" value="TWO-COMPONENT HISTIDINE KINASE"/>
    <property type="match status" value="1"/>
</dbReference>
<dbReference type="OrthoDB" id="9795133at2"/>
<evidence type="ECO:0000313" key="11">
    <source>
        <dbReference type="EMBL" id="SCW68791.1"/>
    </source>
</evidence>
<keyword evidence="3" id="KW-0597">Phosphoprotein</keyword>
<dbReference type="Gene3D" id="3.30.565.10">
    <property type="entry name" value="Histidine kinase-like ATPase, C-terminal domain"/>
    <property type="match status" value="1"/>
</dbReference>
<comment type="catalytic activity">
    <reaction evidence="1">
        <text>ATP + protein L-histidine = ADP + protein N-phospho-L-histidine.</text>
        <dbReference type="EC" id="2.7.13.3"/>
    </reaction>
</comment>
<dbReference type="AlphaFoldDB" id="A0A1G4SID2"/>
<dbReference type="CDD" id="cd00082">
    <property type="entry name" value="HisKA"/>
    <property type="match status" value="1"/>
</dbReference>
<evidence type="ECO:0000256" key="3">
    <source>
        <dbReference type="ARBA" id="ARBA00022553"/>
    </source>
</evidence>
<keyword evidence="8" id="KW-0902">Two-component regulatory system</keyword>
<dbReference type="GO" id="GO:0005524">
    <property type="term" value="F:ATP binding"/>
    <property type="evidence" value="ECO:0007669"/>
    <property type="project" value="UniProtKB-KW"/>
</dbReference>
<dbReference type="InterPro" id="IPR036890">
    <property type="entry name" value="HATPase_C_sf"/>
</dbReference>
<feature type="region of interest" description="Disordered" evidence="9">
    <location>
        <begin position="56"/>
        <end position="84"/>
    </location>
</feature>
<feature type="compositionally biased region" description="Basic and acidic residues" evidence="9">
    <location>
        <begin position="60"/>
        <end position="71"/>
    </location>
</feature>
<evidence type="ECO:0000256" key="1">
    <source>
        <dbReference type="ARBA" id="ARBA00000085"/>
    </source>
</evidence>
<gene>
    <name evidence="11" type="ORF">SAMN02927928_2724</name>
</gene>
<dbReference type="EMBL" id="FMTS01000004">
    <property type="protein sequence ID" value="SCW68791.1"/>
    <property type="molecule type" value="Genomic_DNA"/>
</dbReference>
<dbReference type="InterPro" id="IPR036097">
    <property type="entry name" value="HisK_dim/P_sf"/>
</dbReference>
<dbReference type="PROSITE" id="PS50109">
    <property type="entry name" value="HIS_KIN"/>
    <property type="match status" value="1"/>
</dbReference>
<dbReference type="InterPro" id="IPR050351">
    <property type="entry name" value="BphY/WalK/GraS-like"/>
</dbReference>
<dbReference type="GO" id="GO:0000156">
    <property type="term" value="F:phosphorelay response regulator activity"/>
    <property type="evidence" value="ECO:0007669"/>
    <property type="project" value="TreeGrafter"/>
</dbReference>
<dbReference type="SMART" id="SM00388">
    <property type="entry name" value="HisKA"/>
    <property type="match status" value="1"/>
</dbReference>
<evidence type="ECO:0000256" key="2">
    <source>
        <dbReference type="ARBA" id="ARBA00012438"/>
    </source>
</evidence>
<dbReference type="STRING" id="260084.SAMN02927928_2724"/>
<evidence type="ECO:0000313" key="12">
    <source>
        <dbReference type="Proteomes" id="UP000199150"/>
    </source>
</evidence>
<keyword evidence="5" id="KW-0547">Nucleotide-binding</keyword>
<protein>
    <recommendedName>
        <fullName evidence="2">histidine kinase</fullName>
        <ecNumber evidence="2">2.7.13.3</ecNumber>
    </recommendedName>
</protein>
<evidence type="ECO:0000256" key="5">
    <source>
        <dbReference type="ARBA" id="ARBA00022741"/>
    </source>
</evidence>
<dbReference type="GO" id="GO:0000155">
    <property type="term" value="F:phosphorelay sensor kinase activity"/>
    <property type="evidence" value="ECO:0007669"/>
    <property type="project" value="InterPro"/>
</dbReference>
<dbReference type="Gene3D" id="1.10.287.130">
    <property type="match status" value="1"/>
</dbReference>
<dbReference type="SMART" id="SM00387">
    <property type="entry name" value="HATPase_c"/>
    <property type="match status" value="1"/>
</dbReference>
<keyword evidence="7" id="KW-0067">ATP-binding</keyword>
<evidence type="ECO:0000256" key="6">
    <source>
        <dbReference type="ARBA" id="ARBA00022777"/>
    </source>
</evidence>
<evidence type="ECO:0000256" key="4">
    <source>
        <dbReference type="ARBA" id="ARBA00022679"/>
    </source>
</evidence>
<proteinExistence type="predicted"/>
<reference evidence="12" key="1">
    <citation type="submission" date="2016-10" db="EMBL/GenBank/DDBJ databases">
        <authorList>
            <person name="Varghese N."/>
            <person name="Submissions S."/>
        </authorList>
    </citation>
    <scope>NUCLEOTIDE SEQUENCE [LARGE SCALE GENOMIC DNA]</scope>
    <source>
        <strain evidence="12">CGMCC 1.3431</strain>
    </source>
</reference>
<evidence type="ECO:0000259" key="10">
    <source>
        <dbReference type="PROSITE" id="PS50109"/>
    </source>
</evidence>
<dbReference type="Pfam" id="PF02518">
    <property type="entry name" value="HATPase_c"/>
    <property type="match status" value="1"/>
</dbReference>
<dbReference type="PRINTS" id="PR00344">
    <property type="entry name" value="BCTRLSENSOR"/>
</dbReference>
<feature type="domain" description="Histidine kinase" evidence="10">
    <location>
        <begin position="157"/>
        <end position="375"/>
    </location>
</feature>
<dbReference type="SUPFAM" id="SSF55874">
    <property type="entry name" value="ATPase domain of HSP90 chaperone/DNA topoisomerase II/histidine kinase"/>
    <property type="match status" value="1"/>
</dbReference>
<dbReference type="Pfam" id="PF00512">
    <property type="entry name" value="HisKA"/>
    <property type="match status" value="1"/>
</dbReference>
<organism evidence="11 12">
    <name type="scientific">Asticcacaulis taihuensis</name>
    <dbReference type="NCBI Taxonomy" id="260084"/>
    <lineage>
        <taxon>Bacteria</taxon>
        <taxon>Pseudomonadati</taxon>
        <taxon>Pseudomonadota</taxon>
        <taxon>Alphaproteobacteria</taxon>
        <taxon>Caulobacterales</taxon>
        <taxon>Caulobacteraceae</taxon>
        <taxon>Asticcacaulis</taxon>
    </lineage>
</organism>
<dbReference type="InterPro" id="IPR003661">
    <property type="entry name" value="HisK_dim/P_dom"/>
</dbReference>